<evidence type="ECO:0000313" key="1">
    <source>
        <dbReference type="EMBL" id="GAW91627.1"/>
    </source>
</evidence>
<gene>
    <name evidence="1" type="ORF">KKC1_07880</name>
</gene>
<keyword evidence="2" id="KW-1185">Reference proteome</keyword>
<dbReference type="EMBL" id="BDGJ01000023">
    <property type="protein sequence ID" value="GAW91627.1"/>
    <property type="molecule type" value="Genomic_DNA"/>
</dbReference>
<comment type="caution">
    <text evidence="1">The sequence shown here is derived from an EMBL/GenBank/DDBJ whole genome shotgun (WGS) entry which is preliminary data.</text>
</comment>
<dbReference type="AlphaFoldDB" id="A0A1Z5HQI2"/>
<accession>A0A1Z5HQI2</accession>
<evidence type="ECO:0000313" key="2">
    <source>
        <dbReference type="Proteomes" id="UP000197032"/>
    </source>
</evidence>
<organism evidence="1 2">
    <name type="scientific">Calderihabitans maritimus</name>
    <dbReference type="NCBI Taxonomy" id="1246530"/>
    <lineage>
        <taxon>Bacteria</taxon>
        <taxon>Bacillati</taxon>
        <taxon>Bacillota</taxon>
        <taxon>Clostridia</taxon>
        <taxon>Neomoorellales</taxon>
        <taxon>Calderihabitantaceae</taxon>
        <taxon>Calderihabitans</taxon>
    </lineage>
</organism>
<name>A0A1Z5HQI2_9FIRM</name>
<sequence length="38" mass="4638">MVKPHALKRINQRIEMYNLFLRVAKKIIQEKRSKEAKK</sequence>
<proteinExistence type="predicted"/>
<reference evidence="2" key="1">
    <citation type="journal article" date="2017" name="Appl. Environ. Microbiol.">
        <title>Genomic analysis of Calderihabitans maritimus KKC1, a thermophilic hydrogenogenic carboxydotrophic bacterium isolated from marine sediment.</title>
        <authorList>
            <person name="Omae K."/>
            <person name="Yoneda Y."/>
            <person name="Fukuyama Y."/>
            <person name="Yoshida T."/>
            <person name="Sako Y."/>
        </authorList>
    </citation>
    <scope>NUCLEOTIDE SEQUENCE [LARGE SCALE GENOMIC DNA]</scope>
    <source>
        <strain evidence="2">KKC1</strain>
    </source>
</reference>
<dbReference type="Proteomes" id="UP000197032">
    <property type="component" value="Unassembled WGS sequence"/>
</dbReference>
<protein>
    <submittedName>
        <fullName evidence="1">Uncharacterized protein</fullName>
    </submittedName>
</protein>